<dbReference type="GO" id="GO:0005634">
    <property type="term" value="C:nucleus"/>
    <property type="evidence" value="ECO:0007669"/>
    <property type="project" value="UniProtKB-SubCell"/>
</dbReference>
<accession>A0AAV8CII5</accession>
<keyword evidence="7" id="KW-1185">Reference proteome</keyword>
<name>A0AAV8CII5_9POAL</name>
<evidence type="ECO:0000256" key="4">
    <source>
        <dbReference type="ARBA" id="ARBA00022833"/>
    </source>
</evidence>
<dbReference type="EMBL" id="JAMFTS010000005">
    <property type="protein sequence ID" value="KAJ4754256.1"/>
    <property type="molecule type" value="Genomic_DNA"/>
</dbReference>
<evidence type="ECO:0000256" key="1">
    <source>
        <dbReference type="ARBA" id="ARBA00004123"/>
    </source>
</evidence>
<evidence type="ECO:0000256" key="2">
    <source>
        <dbReference type="ARBA" id="ARBA00022723"/>
    </source>
</evidence>
<keyword evidence="2" id="KW-0479">Metal-binding</keyword>
<gene>
    <name evidence="6" type="ORF">LUZ62_088661</name>
</gene>
<evidence type="ECO:0000256" key="3">
    <source>
        <dbReference type="ARBA" id="ARBA00022771"/>
    </source>
</evidence>
<keyword evidence="5" id="KW-0539">Nucleus</keyword>
<dbReference type="Proteomes" id="UP001140206">
    <property type="component" value="Chromosome 5"/>
</dbReference>
<protein>
    <submittedName>
        <fullName evidence="6">Zinc finger BED domain-containing protein DAYSLEEPER</fullName>
    </submittedName>
</protein>
<keyword evidence="4" id="KW-0862">Zinc</keyword>
<dbReference type="PANTHER" id="PTHR46481">
    <property type="entry name" value="ZINC FINGER BED DOMAIN-CONTAINING PROTEIN 4"/>
    <property type="match status" value="1"/>
</dbReference>
<dbReference type="GO" id="GO:0008270">
    <property type="term" value="F:zinc ion binding"/>
    <property type="evidence" value="ECO:0007669"/>
    <property type="project" value="UniProtKB-KW"/>
</dbReference>
<reference evidence="6" key="1">
    <citation type="submission" date="2022-08" db="EMBL/GenBank/DDBJ databases">
        <authorList>
            <person name="Marques A."/>
        </authorList>
    </citation>
    <scope>NUCLEOTIDE SEQUENCE</scope>
    <source>
        <strain evidence="6">RhyPub2mFocal</strain>
        <tissue evidence="6">Leaves</tissue>
    </source>
</reference>
<evidence type="ECO:0000313" key="7">
    <source>
        <dbReference type="Proteomes" id="UP001140206"/>
    </source>
</evidence>
<comment type="caution">
    <text evidence="6">The sequence shown here is derived from an EMBL/GenBank/DDBJ whole genome shotgun (WGS) entry which is preliminary data.</text>
</comment>
<comment type="subcellular location">
    <subcellularLocation>
        <location evidence="1">Nucleus</location>
    </subcellularLocation>
</comment>
<evidence type="ECO:0000313" key="6">
    <source>
        <dbReference type="EMBL" id="KAJ4754256.1"/>
    </source>
</evidence>
<dbReference type="SUPFAM" id="SSF53098">
    <property type="entry name" value="Ribonuclease H-like"/>
    <property type="match status" value="1"/>
</dbReference>
<proteinExistence type="predicted"/>
<dbReference type="InterPro" id="IPR012337">
    <property type="entry name" value="RNaseH-like_sf"/>
</dbReference>
<dbReference type="InterPro" id="IPR052035">
    <property type="entry name" value="ZnF_BED_domain_contain"/>
</dbReference>
<sequence length="121" mass="14347">MVIVYEYPFNCVTHHYLRVFLKSLQPEFKLVSRNIIRSDCIGIYEEERKTLYEEIGKLDCKVSFSSDLWTNHLGDMGFMALTCYYIDYSWRIRKRIINCTHLPSPHTGKHIAEALYSMLVM</sequence>
<dbReference type="PANTHER" id="PTHR46481:SF10">
    <property type="entry name" value="ZINC FINGER BED DOMAIN-CONTAINING PROTEIN 39"/>
    <property type="match status" value="1"/>
</dbReference>
<keyword evidence="3" id="KW-0863">Zinc-finger</keyword>
<evidence type="ECO:0000256" key="5">
    <source>
        <dbReference type="ARBA" id="ARBA00023242"/>
    </source>
</evidence>
<dbReference type="AlphaFoldDB" id="A0AAV8CII5"/>
<organism evidence="6 7">
    <name type="scientific">Rhynchospora pubera</name>
    <dbReference type="NCBI Taxonomy" id="906938"/>
    <lineage>
        <taxon>Eukaryota</taxon>
        <taxon>Viridiplantae</taxon>
        <taxon>Streptophyta</taxon>
        <taxon>Embryophyta</taxon>
        <taxon>Tracheophyta</taxon>
        <taxon>Spermatophyta</taxon>
        <taxon>Magnoliopsida</taxon>
        <taxon>Liliopsida</taxon>
        <taxon>Poales</taxon>
        <taxon>Cyperaceae</taxon>
        <taxon>Cyperoideae</taxon>
        <taxon>Rhynchosporeae</taxon>
        <taxon>Rhynchospora</taxon>
    </lineage>
</organism>